<proteinExistence type="inferred from homology"/>
<protein>
    <recommendedName>
        <fullName evidence="5">Addiction module toxin RelE</fullName>
    </recommendedName>
</protein>
<dbReference type="Pfam" id="PF05016">
    <property type="entry name" value="ParE_toxin"/>
    <property type="match status" value="1"/>
</dbReference>
<gene>
    <name evidence="3" type="ORF">A3F29_03100</name>
</gene>
<dbReference type="InterPro" id="IPR035093">
    <property type="entry name" value="RelE/ParE_toxin_dom_sf"/>
</dbReference>
<evidence type="ECO:0008006" key="5">
    <source>
        <dbReference type="Google" id="ProtNLM"/>
    </source>
</evidence>
<dbReference type="EMBL" id="MFZV01000058">
    <property type="protein sequence ID" value="OGK29783.1"/>
    <property type="molecule type" value="Genomic_DNA"/>
</dbReference>
<keyword evidence="2" id="KW-1277">Toxin-antitoxin system</keyword>
<comment type="caution">
    <text evidence="3">The sequence shown here is derived from an EMBL/GenBank/DDBJ whole genome shotgun (WGS) entry which is preliminary data.</text>
</comment>
<evidence type="ECO:0000313" key="3">
    <source>
        <dbReference type="EMBL" id="OGK29783.1"/>
    </source>
</evidence>
<dbReference type="Proteomes" id="UP000177199">
    <property type="component" value="Unassembled WGS sequence"/>
</dbReference>
<dbReference type="PANTHER" id="PTHR35601:SF1">
    <property type="entry name" value="TOXIN RELE"/>
    <property type="match status" value="1"/>
</dbReference>
<dbReference type="PANTHER" id="PTHR35601">
    <property type="entry name" value="TOXIN RELE"/>
    <property type="match status" value="1"/>
</dbReference>
<evidence type="ECO:0000256" key="2">
    <source>
        <dbReference type="ARBA" id="ARBA00022649"/>
    </source>
</evidence>
<dbReference type="Gene3D" id="3.30.2310.20">
    <property type="entry name" value="RelE-like"/>
    <property type="match status" value="1"/>
</dbReference>
<dbReference type="AlphaFoldDB" id="A0A1F7HFF4"/>
<accession>A0A1F7HFF4</accession>
<dbReference type="NCBIfam" id="TIGR02385">
    <property type="entry name" value="RelE_StbE"/>
    <property type="match status" value="1"/>
</dbReference>
<dbReference type="SUPFAM" id="SSF143011">
    <property type="entry name" value="RelE-like"/>
    <property type="match status" value="1"/>
</dbReference>
<reference evidence="3 4" key="1">
    <citation type="journal article" date="2016" name="Nat. Commun.">
        <title>Thousands of microbial genomes shed light on interconnected biogeochemical processes in an aquifer system.</title>
        <authorList>
            <person name="Anantharaman K."/>
            <person name="Brown C.T."/>
            <person name="Hug L.A."/>
            <person name="Sharon I."/>
            <person name="Castelle C.J."/>
            <person name="Probst A.J."/>
            <person name="Thomas B.C."/>
            <person name="Singh A."/>
            <person name="Wilkins M.J."/>
            <person name="Karaoz U."/>
            <person name="Brodie E.L."/>
            <person name="Williams K.H."/>
            <person name="Hubbard S.S."/>
            <person name="Banfield J.F."/>
        </authorList>
    </citation>
    <scope>NUCLEOTIDE SEQUENCE [LARGE SCALE GENOMIC DNA]</scope>
</reference>
<name>A0A1F7HFF4_9BACT</name>
<sequence>MKYQIRLRPSAKKEFDKIPKKDKERIYILLLNLARNPYIGKKLEGKLSEYYSIRLWPYRIIYKIFKKELLVIVIKIGHRKNIYRL</sequence>
<comment type="similarity">
    <text evidence="1">Belongs to the RelE toxin family.</text>
</comment>
<evidence type="ECO:0000313" key="4">
    <source>
        <dbReference type="Proteomes" id="UP000177199"/>
    </source>
</evidence>
<dbReference type="InterPro" id="IPR007712">
    <property type="entry name" value="RelE/ParE_toxin"/>
</dbReference>
<evidence type="ECO:0000256" key="1">
    <source>
        <dbReference type="ARBA" id="ARBA00006226"/>
    </source>
</evidence>
<organism evidence="3 4">
    <name type="scientific">Candidatus Roizmanbacteria bacterium RIFCSPHIGHO2_12_FULL_33_9</name>
    <dbReference type="NCBI Taxonomy" id="1802045"/>
    <lineage>
        <taxon>Bacteria</taxon>
        <taxon>Candidatus Roizmaniibacteriota</taxon>
    </lineage>
</organism>